<accession>A0A9N7NI36</accession>
<organism evidence="4 5">
    <name type="scientific">Striga hermonthica</name>
    <name type="common">Purple witchweed</name>
    <name type="synonym">Buchnera hermonthica</name>
    <dbReference type="NCBI Taxonomy" id="68872"/>
    <lineage>
        <taxon>Eukaryota</taxon>
        <taxon>Viridiplantae</taxon>
        <taxon>Streptophyta</taxon>
        <taxon>Embryophyta</taxon>
        <taxon>Tracheophyta</taxon>
        <taxon>Spermatophyta</taxon>
        <taxon>Magnoliopsida</taxon>
        <taxon>eudicotyledons</taxon>
        <taxon>Gunneridae</taxon>
        <taxon>Pentapetalae</taxon>
        <taxon>asterids</taxon>
        <taxon>lamiids</taxon>
        <taxon>Lamiales</taxon>
        <taxon>Orobanchaceae</taxon>
        <taxon>Buchnereae</taxon>
        <taxon>Striga</taxon>
    </lineage>
</organism>
<dbReference type="SUPFAM" id="SSF53756">
    <property type="entry name" value="UDP-Glycosyltransferase/glycogen phosphorylase"/>
    <property type="match status" value="1"/>
</dbReference>
<comment type="caution">
    <text evidence="4">The sequence shown here is derived from an EMBL/GenBank/DDBJ whole genome shotgun (WGS) entry which is preliminary data.</text>
</comment>
<name>A0A9N7NI36_STRHE</name>
<evidence type="ECO:0000313" key="5">
    <source>
        <dbReference type="Proteomes" id="UP001153555"/>
    </source>
</evidence>
<protein>
    <submittedName>
        <fullName evidence="4">UDP-glycosyltransferase 86A1</fullName>
    </submittedName>
</protein>
<dbReference type="GO" id="GO:0080043">
    <property type="term" value="F:quercetin 3-O-glucosyltransferase activity"/>
    <property type="evidence" value="ECO:0007669"/>
    <property type="project" value="TreeGrafter"/>
</dbReference>
<evidence type="ECO:0000256" key="3">
    <source>
        <dbReference type="ARBA" id="ARBA00022679"/>
    </source>
</evidence>
<sequence length="477" mass="53546">MGKQSKGHAIMISLPYQGHINPFTNLALKLASKGFTVTFVHLEFVHHKLSKAHHSQEDLFSEARKSGFDLRYATIDDGFPLEFDREANRSDYWDKMLHDFPARVDEFVGKMVINQRADQCPVRYFLATDTVFPWPATIADKYNLVNVSFWTEPALVFSLLYHWDLLSERGHFPCPENASEINYIPGVKPINARDLMSYLKEADLDETVNKMLSLAFEEVKKADFTLHNTVEELESDTLAALDEYQPNYAIGPINFSKILLTNGVSSQSLWSESDCSEWLVSKSPGSVLYVSFGSCVTVSKHIIDEIAYGLILSGVNFIWVDREGILGSFGFEIEIKDKGLVVPWCDQIKVLSSPAVGGFLTHNGWNSTVESMWCGVPMICCPIAWDQTINRKLVVDDWGNGISICDGESINRGEVAEKVKSFMGGSPVSKRVRADADKAMEAMRKALGIDGSSERNFDRLVRDLEAKIQEKAMNVEK</sequence>
<dbReference type="GO" id="GO:0080044">
    <property type="term" value="F:quercetin 7-O-glucosyltransferase activity"/>
    <property type="evidence" value="ECO:0007669"/>
    <property type="project" value="TreeGrafter"/>
</dbReference>
<proteinExistence type="inferred from homology"/>
<keyword evidence="3" id="KW-0808">Transferase</keyword>
<evidence type="ECO:0000256" key="2">
    <source>
        <dbReference type="ARBA" id="ARBA00022676"/>
    </source>
</evidence>
<dbReference type="OrthoDB" id="5835829at2759"/>
<evidence type="ECO:0000313" key="4">
    <source>
        <dbReference type="EMBL" id="CAA0830314.1"/>
    </source>
</evidence>
<dbReference type="InterPro" id="IPR002213">
    <property type="entry name" value="UDP_glucos_trans"/>
</dbReference>
<gene>
    <name evidence="4" type="ORF">SHERM_25738</name>
</gene>
<comment type="similarity">
    <text evidence="1">Belongs to the UDP-glycosyltransferase family.</text>
</comment>
<reference evidence="4" key="1">
    <citation type="submission" date="2019-12" db="EMBL/GenBank/DDBJ databases">
        <authorList>
            <person name="Scholes J."/>
        </authorList>
    </citation>
    <scope>NUCLEOTIDE SEQUENCE</scope>
</reference>
<dbReference type="Gene3D" id="3.40.50.2000">
    <property type="entry name" value="Glycogen Phosphorylase B"/>
    <property type="match status" value="2"/>
</dbReference>
<evidence type="ECO:0000256" key="1">
    <source>
        <dbReference type="ARBA" id="ARBA00009995"/>
    </source>
</evidence>
<dbReference type="PANTHER" id="PTHR11926:SF1494">
    <property type="entry name" value="FLAVONOL 3-O-GLUCOSYLTRANSFERASE UGT76E12-RELATED"/>
    <property type="match status" value="1"/>
</dbReference>
<dbReference type="CDD" id="cd03784">
    <property type="entry name" value="GT1_Gtf-like"/>
    <property type="match status" value="1"/>
</dbReference>
<dbReference type="AlphaFoldDB" id="A0A9N7NI36"/>
<dbReference type="Pfam" id="PF00201">
    <property type="entry name" value="UDPGT"/>
    <property type="match status" value="1"/>
</dbReference>
<keyword evidence="5" id="KW-1185">Reference proteome</keyword>
<keyword evidence="2" id="KW-0328">Glycosyltransferase</keyword>
<dbReference type="Proteomes" id="UP001153555">
    <property type="component" value="Unassembled WGS sequence"/>
</dbReference>
<dbReference type="PANTHER" id="PTHR11926">
    <property type="entry name" value="GLUCOSYL/GLUCURONOSYL TRANSFERASES"/>
    <property type="match status" value="1"/>
</dbReference>
<dbReference type="EMBL" id="CACSLK010027829">
    <property type="protein sequence ID" value="CAA0830314.1"/>
    <property type="molecule type" value="Genomic_DNA"/>
</dbReference>